<keyword evidence="2" id="KW-1185">Reference proteome</keyword>
<dbReference type="EMBL" id="JBHSFS010000015">
    <property type="protein sequence ID" value="MFC4516701.1"/>
    <property type="molecule type" value="Genomic_DNA"/>
</dbReference>
<reference evidence="2" key="1">
    <citation type="journal article" date="2019" name="Int. J. Syst. Evol. Microbiol.">
        <title>The Global Catalogue of Microorganisms (GCM) 10K type strain sequencing project: providing services to taxonomists for standard genome sequencing and annotation.</title>
        <authorList>
            <consortium name="The Broad Institute Genomics Platform"/>
            <consortium name="The Broad Institute Genome Sequencing Center for Infectious Disease"/>
            <person name="Wu L."/>
            <person name="Ma J."/>
        </authorList>
    </citation>
    <scope>NUCLEOTIDE SEQUENCE [LARGE SCALE GENOMIC DNA]</scope>
    <source>
        <strain evidence="2">CECT 8064</strain>
    </source>
</reference>
<name>A0ABV9BRQ4_9ACTN</name>
<evidence type="ECO:0000313" key="1">
    <source>
        <dbReference type="EMBL" id="MFC4516701.1"/>
    </source>
</evidence>
<protein>
    <submittedName>
        <fullName evidence="1">PE-PGRS family protein</fullName>
    </submittedName>
</protein>
<accession>A0ABV9BRQ4</accession>
<sequence length="667" mass="73999">MSGGTEDATFAQLLARAGLEAEEAKPVEDVLWPRAAWRPVIAADAVPSVAVHRDRADLVAELNAQWHRLATERGVIGTDGAFLVNVAGSRQGPAAHGWTRVRLAARWDLAGVLGEHPGQPEFVTLSADGNTLLGVTTEEYEVWLIAVEGLGRRRLAAAEAAARETPQERDAAWASLFNSPGPGLVKRLAQLWALGLSRSPAASEDVLQGLLGHSHHLPWRRDLPPSVVDAGLAHPEWRVRGLFAEARPTVTPEQWTRLVLAEQDPRRRWILATLAVDRREELTGPAYKQLAADPAARTRAEAARLKGMPVHLLTALATDPEPTVRASACRPAWPYLNDPARQRLLNDTNPEARTAALLRHHEEHPLTRAAFESEELPALGTEALRRCRLDRDLAETLARQGHADERRMLADNPHLDPDLTALLARDPDDDVRYRVSLRPDLTEAQRADIRIEIDPHARFHALDWVVALHHDPEAMRRLASSSHPLVRRSVARAERLPEDVVALLARDEDRVVQLFLAESCDDAPADMLLRVWRWWTGSLSHPDRPRGHPNFPRHGLLRYVDDPDPRMRRLALDDPASSTELVERFSRDKAEEVRLRAAEDPRLTSAAAVWLLDDPCETVRRAAALHPRLPARVLCRLLRDGETAETAAANPSLPTAVMGQMVRCLAG</sequence>
<dbReference type="RefSeq" id="WP_417923707.1">
    <property type="nucleotide sequence ID" value="NZ_JBHSFS010000015.1"/>
</dbReference>
<gene>
    <name evidence="1" type="ORF">ACFPEN_27705</name>
</gene>
<dbReference type="Gene3D" id="1.25.10.10">
    <property type="entry name" value="Leucine-rich Repeat Variant"/>
    <property type="match status" value="2"/>
</dbReference>
<dbReference type="InterPro" id="IPR011989">
    <property type="entry name" value="ARM-like"/>
</dbReference>
<organism evidence="1 2">
    <name type="scientific">Streptomyces ehimensis</name>
    <dbReference type="NCBI Taxonomy" id="68195"/>
    <lineage>
        <taxon>Bacteria</taxon>
        <taxon>Bacillati</taxon>
        <taxon>Actinomycetota</taxon>
        <taxon>Actinomycetes</taxon>
        <taxon>Kitasatosporales</taxon>
        <taxon>Streptomycetaceae</taxon>
        <taxon>Streptomyces</taxon>
    </lineage>
</organism>
<dbReference type="Proteomes" id="UP001595990">
    <property type="component" value="Unassembled WGS sequence"/>
</dbReference>
<comment type="caution">
    <text evidence="1">The sequence shown here is derived from an EMBL/GenBank/DDBJ whole genome shotgun (WGS) entry which is preliminary data.</text>
</comment>
<evidence type="ECO:0000313" key="2">
    <source>
        <dbReference type="Proteomes" id="UP001595990"/>
    </source>
</evidence>
<proteinExistence type="predicted"/>